<organism evidence="2 3">
    <name type="scientific">Escherichia phage EC6098</name>
    <dbReference type="NCBI Taxonomy" id="2720215"/>
    <lineage>
        <taxon>Viruses</taxon>
        <taxon>Monodnaviria</taxon>
        <taxon>Sangervirae</taxon>
        <taxon>Phixviricota</taxon>
        <taxon>Malgrandaviricetes</taxon>
        <taxon>Petitvirales</taxon>
        <taxon>Microviridae</taxon>
        <taxon>Gokushovirinae</taxon>
        <taxon>Enterogokushovirus</taxon>
        <taxon>Enterogokushovirus EC6098</taxon>
    </lineage>
</organism>
<name>A0A6G9L952_9VIRU</name>
<dbReference type="KEGG" id="vg:55630413"/>
<evidence type="ECO:0000259" key="1">
    <source>
        <dbReference type="Pfam" id="PF23343"/>
    </source>
</evidence>
<evidence type="ECO:0000313" key="3">
    <source>
        <dbReference type="Proteomes" id="UP000501396"/>
    </source>
</evidence>
<accession>A0A6G9L952</accession>
<keyword evidence="3" id="KW-1185">Reference proteome</keyword>
<feature type="domain" description="Replication-associated protein ORF2/G2P" evidence="1">
    <location>
        <begin position="74"/>
        <end position="189"/>
    </location>
</feature>
<dbReference type="Pfam" id="PF23343">
    <property type="entry name" value="REP_ORF2-G2P"/>
    <property type="match status" value="1"/>
</dbReference>
<reference evidence="2 3" key="1">
    <citation type="journal article" date="2020" name="Elife">
        <title>Resurrection of a global, metagenomically defined gokushovirus.</title>
        <authorList>
            <person name="Kirchberger P.C."/>
            <person name="Ochman H."/>
        </authorList>
    </citation>
    <scope>NUCLEOTIDE SEQUENCE [LARGE SCALE GENOMIC DNA]</scope>
</reference>
<dbReference type="InterPro" id="IPR056906">
    <property type="entry name" value="ORF2/G2P_dom"/>
</dbReference>
<evidence type="ECO:0000313" key="2">
    <source>
        <dbReference type="EMBL" id="QIQ61032.1"/>
    </source>
</evidence>
<protein>
    <submittedName>
        <fullName evidence="2">Replication initiation protein</fullName>
    </submittedName>
</protein>
<dbReference type="GeneID" id="55630413"/>
<dbReference type="RefSeq" id="YP_009859308.1">
    <property type="nucleotide sequence ID" value="NC_048874.1"/>
</dbReference>
<proteinExistence type="predicted"/>
<dbReference type="Proteomes" id="UP000501396">
    <property type="component" value="Segment"/>
</dbReference>
<dbReference type="EMBL" id="MT185428">
    <property type="protein sequence ID" value="QIQ61032.1"/>
    <property type="molecule type" value="Genomic_DNA"/>
</dbReference>
<gene>
    <name evidence="2" type="primary">vp4</name>
</gene>
<sequence length="301" mass="35070">MRTKVRICVFWRCVMACTRPLNAYQMPSGKIFFTPSRGAKFIQLPCGQCIGCRLAHSRDWATRCVHEAHMHDHNCFITLTYSPENLPEGGTLVRKHFTDFMKRLRKALAVDDISIRFFGCGEYGSKLERPHYHAIIFGYDFPDKTLHKAGRFNLYRSSLLERCWTFGWSVVAAFSFESAAYVARYCVKKVTGSRADEHYGHRIPEFSAMSNRPGIGYDFFMEYYDDIVNSDACIGRGGRQIKPPRYYDKLLSGCDFEKLQQNKERRQLNAQVLDPWRLQDLDKFNLVKFQRMMRKLENGSL</sequence>